<keyword evidence="5 9" id="KW-0276">Fatty acid metabolism</keyword>
<accession>A0ABT8AIB7</accession>
<name>A0ABT8AIB7_9HYPH</name>
<dbReference type="PROSITE" id="PS00188">
    <property type="entry name" value="BIOTIN"/>
    <property type="match status" value="1"/>
</dbReference>
<keyword evidence="7 9" id="KW-0275">Fatty acid biosynthesis</keyword>
<keyword evidence="12" id="KW-1185">Reference proteome</keyword>
<sequence length="158" mass="16418">MPKNDAIDPELVRELANLVTETGLSEIEVEKGDLRIRVVRRLEPVSVQVAAPAPMAAIAAPVPAAPSASSALAPAEPVRTQPGSVPSPMVGTAYLRPSPDAKAFVDIGSTVAVGDKLLLIEAMKTFNEIVAPRAGTVTAIFVEDGQPVEFGEALLVIS</sequence>
<reference evidence="12" key="1">
    <citation type="journal article" date="2019" name="Int. J. Syst. Evol. Microbiol.">
        <title>The Global Catalogue of Microorganisms (GCM) 10K type strain sequencing project: providing services to taxonomists for standard genome sequencing and annotation.</title>
        <authorList>
            <consortium name="The Broad Institute Genomics Platform"/>
            <consortium name="The Broad Institute Genome Sequencing Center for Infectious Disease"/>
            <person name="Wu L."/>
            <person name="Ma J."/>
        </authorList>
    </citation>
    <scope>NUCLEOTIDE SEQUENCE [LARGE SCALE GENOMIC DNA]</scope>
    <source>
        <strain evidence="12">CECT 7806</strain>
    </source>
</reference>
<keyword evidence="11" id="KW-0436">Ligase</keyword>
<dbReference type="NCBIfam" id="TIGR00531">
    <property type="entry name" value="BCCP"/>
    <property type="match status" value="1"/>
</dbReference>
<evidence type="ECO:0000256" key="5">
    <source>
        <dbReference type="ARBA" id="ARBA00022832"/>
    </source>
</evidence>
<dbReference type="Gene3D" id="2.40.50.100">
    <property type="match status" value="1"/>
</dbReference>
<evidence type="ECO:0000313" key="11">
    <source>
        <dbReference type="EMBL" id="MDN3569191.1"/>
    </source>
</evidence>
<evidence type="ECO:0000256" key="7">
    <source>
        <dbReference type="ARBA" id="ARBA00023160"/>
    </source>
</evidence>
<gene>
    <name evidence="11" type="primary">accB</name>
    <name evidence="11" type="ORF">QWZ18_00965</name>
</gene>
<dbReference type="GO" id="GO:0016746">
    <property type="term" value="F:acyltransferase activity"/>
    <property type="evidence" value="ECO:0007669"/>
    <property type="project" value="UniProtKB-KW"/>
</dbReference>
<evidence type="ECO:0000256" key="4">
    <source>
        <dbReference type="ARBA" id="ARBA00022516"/>
    </source>
</evidence>
<evidence type="ECO:0000256" key="3">
    <source>
        <dbReference type="ARBA" id="ARBA00017562"/>
    </source>
</evidence>
<dbReference type="EMBL" id="JAUFPT010000001">
    <property type="protein sequence ID" value="MDN3569191.1"/>
    <property type="molecule type" value="Genomic_DNA"/>
</dbReference>
<dbReference type="InterPro" id="IPR011053">
    <property type="entry name" value="Single_hybrid_motif"/>
</dbReference>
<comment type="pathway">
    <text evidence="2 9">Lipid metabolism; fatty acid biosynthesis.</text>
</comment>
<evidence type="ECO:0000256" key="9">
    <source>
        <dbReference type="RuleBase" id="RU364072"/>
    </source>
</evidence>
<evidence type="ECO:0000256" key="2">
    <source>
        <dbReference type="ARBA" id="ARBA00005194"/>
    </source>
</evidence>
<dbReference type="InterPro" id="IPR001882">
    <property type="entry name" value="Biotin_BS"/>
</dbReference>
<dbReference type="InterPro" id="IPR000089">
    <property type="entry name" value="Biotin_lipoyl"/>
</dbReference>
<dbReference type="InterPro" id="IPR001249">
    <property type="entry name" value="AcCoA_biotinCC"/>
</dbReference>
<dbReference type="SUPFAM" id="SSF51230">
    <property type="entry name" value="Single hybrid motif"/>
    <property type="match status" value="1"/>
</dbReference>
<evidence type="ECO:0000256" key="6">
    <source>
        <dbReference type="ARBA" id="ARBA00023098"/>
    </source>
</evidence>
<dbReference type="PANTHER" id="PTHR45266">
    <property type="entry name" value="OXALOACETATE DECARBOXYLASE ALPHA CHAIN"/>
    <property type="match status" value="1"/>
</dbReference>
<proteinExistence type="predicted"/>
<evidence type="ECO:0000259" key="10">
    <source>
        <dbReference type="PROSITE" id="PS50968"/>
    </source>
</evidence>
<dbReference type="PANTHER" id="PTHR45266:SF3">
    <property type="entry name" value="OXALOACETATE DECARBOXYLASE ALPHA CHAIN"/>
    <property type="match status" value="1"/>
</dbReference>
<keyword evidence="11" id="KW-0012">Acyltransferase</keyword>
<dbReference type="GO" id="GO:0003989">
    <property type="term" value="F:acetyl-CoA carboxylase activity"/>
    <property type="evidence" value="ECO:0007669"/>
    <property type="project" value="UniProtKB-EC"/>
</dbReference>
<dbReference type="PROSITE" id="PS50968">
    <property type="entry name" value="BIOTINYL_LIPOYL"/>
    <property type="match status" value="1"/>
</dbReference>
<keyword evidence="8 9" id="KW-0092">Biotin</keyword>
<keyword evidence="11" id="KW-0808">Transferase</keyword>
<dbReference type="PRINTS" id="PR01071">
    <property type="entry name" value="ACOABIOTINCC"/>
</dbReference>
<feature type="domain" description="Lipoyl-binding" evidence="10">
    <location>
        <begin position="82"/>
        <end position="158"/>
    </location>
</feature>
<evidence type="ECO:0000313" key="12">
    <source>
        <dbReference type="Proteomes" id="UP001244297"/>
    </source>
</evidence>
<dbReference type="CDD" id="cd06850">
    <property type="entry name" value="biotinyl_domain"/>
    <property type="match status" value="1"/>
</dbReference>
<evidence type="ECO:0000256" key="8">
    <source>
        <dbReference type="ARBA" id="ARBA00023267"/>
    </source>
</evidence>
<keyword evidence="4 9" id="KW-0444">Lipid biosynthesis</keyword>
<keyword evidence="6 9" id="KW-0443">Lipid metabolism</keyword>
<dbReference type="RefSeq" id="WP_238286523.1">
    <property type="nucleotide sequence ID" value="NZ_BPQS01000006.1"/>
</dbReference>
<dbReference type="Proteomes" id="UP001244297">
    <property type="component" value="Unassembled WGS sequence"/>
</dbReference>
<comment type="function">
    <text evidence="1 9">This protein is a component of the acetyl coenzyme A carboxylase complex; first, biotin carboxylase catalyzes the carboxylation of the carrier protein and then the transcarboxylase transfers the carboxyl group to form malonyl-CoA.</text>
</comment>
<comment type="caution">
    <text evidence="11">The sequence shown here is derived from an EMBL/GenBank/DDBJ whole genome shotgun (WGS) entry which is preliminary data.</text>
</comment>
<dbReference type="InterPro" id="IPR050709">
    <property type="entry name" value="Biotin_Carboxyl_Carrier/Decarb"/>
</dbReference>
<protein>
    <recommendedName>
        <fullName evidence="3 9">Biotin carboxyl carrier protein of acetyl-CoA carboxylase</fullName>
    </recommendedName>
</protein>
<dbReference type="Pfam" id="PF00364">
    <property type="entry name" value="Biotin_lipoyl"/>
    <property type="match status" value="1"/>
</dbReference>
<evidence type="ECO:0000256" key="1">
    <source>
        <dbReference type="ARBA" id="ARBA00003761"/>
    </source>
</evidence>
<organism evidence="11 12">
    <name type="scientific">Methylobacterium longum</name>
    <dbReference type="NCBI Taxonomy" id="767694"/>
    <lineage>
        <taxon>Bacteria</taxon>
        <taxon>Pseudomonadati</taxon>
        <taxon>Pseudomonadota</taxon>
        <taxon>Alphaproteobacteria</taxon>
        <taxon>Hyphomicrobiales</taxon>
        <taxon>Methylobacteriaceae</taxon>
        <taxon>Methylobacterium</taxon>
    </lineage>
</organism>